<proteinExistence type="predicted"/>
<evidence type="ECO:0000256" key="7">
    <source>
        <dbReference type="ARBA" id="ARBA00022840"/>
    </source>
</evidence>
<evidence type="ECO:0000256" key="5">
    <source>
        <dbReference type="ARBA" id="ARBA00022741"/>
    </source>
</evidence>
<evidence type="ECO:0000259" key="12">
    <source>
        <dbReference type="PROSITE" id="PS50109"/>
    </source>
</evidence>
<evidence type="ECO:0000256" key="1">
    <source>
        <dbReference type="ARBA" id="ARBA00000085"/>
    </source>
</evidence>
<dbReference type="EMBL" id="JBHTAI010000001">
    <property type="protein sequence ID" value="MFC7146914.1"/>
    <property type="molecule type" value="Genomic_DNA"/>
</dbReference>
<evidence type="ECO:0000256" key="6">
    <source>
        <dbReference type="ARBA" id="ARBA00022777"/>
    </source>
</evidence>
<feature type="domain" description="Response regulatory" evidence="13">
    <location>
        <begin position="670"/>
        <end position="786"/>
    </location>
</feature>
<dbReference type="InterPro" id="IPR005467">
    <property type="entry name" value="His_kinase_dom"/>
</dbReference>
<keyword evidence="8" id="KW-0902">Two-component regulatory system</keyword>
<dbReference type="PROSITE" id="PS50110">
    <property type="entry name" value="RESPONSE_REGULATORY"/>
    <property type="match status" value="2"/>
</dbReference>
<sequence>MQHIHGSHDAALVVFSYVVAVVASYMVLDFAGRVSESSGLNRSLWLVFGAAEMGLGIWSMHFVGMLAFKPDVPVAYDLTLVLFSVLAAMIGSYIALSIVGRRQPTTGNLLGGGLLLASGIVTMHYIGMAAMLVDIIYDPLLVVLSVIIAVVASVAALWLAFYFRKESGRGEVWKKLGSALVMGGAIAGMHYTGMHAASYHAGRRSELAAGMLLDQKWLAYLISAGTLLTLGLSLLGIFVSKRFSRKDSEIELQSREIYLKNQELQRLNDHLEELVRERTVELEQARDEAVQANRIKSQFMANMSHELRTPLNAIIGYSEMLAEEAEELGEPTFKADLEKIGKSGKHLLALINDILDISKIEAGKMDVYLELCELGSVFQDVLSTVKPLAESNGNRIEAQWEDGVMTTDVTKLRQILLNLLSNAAKFTQDGTIRIEGRRREKKAQSGYSISVTDSGIGMTEEQLDKLFQPFTQADSSTTRKYGGTGLGLTISQRFCELLGGDIEVKSRPGEGSVFTFWLPLEPDGREARPAPGHDAAQTAAAGTGAEEQVSILLIDDEPVNLQLMRKFLAEEGWTLAFAESGAEGLLLSRKLKPKLICLDILMPSMDGWTVLSELKKDPELRDIPVVILSMTDDKPLGYSLGASEFLTKPLERERLVSVLDKYLPDSASRTVLVVEDDATTSEMMVKLLGKEGYSVATAGNGRLALEKLAAETPGLILLDLMMPEMDGYRFLAELRKRERWSAIPVVVVTAKTMAAEDSLRLQGYVKGVLQKGSFEPRQLLAEVRRYMDGRREVI</sequence>
<dbReference type="InterPro" id="IPR003594">
    <property type="entry name" value="HATPase_dom"/>
</dbReference>
<dbReference type="InterPro" id="IPR036890">
    <property type="entry name" value="HATPase_C_sf"/>
</dbReference>
<dbReference type="Gene3D" id="3.40.50.2300">
    <property type="match status" value="2"/>
</dbReference>
<dbReference type="Pfam" id="PF00072">
    <property type="entry name" value="Response_reg"/>
    <property type="match status" value="2"/>
</dbReference>
<dbReference type="InterPro" id="IPR005330">
    <property type="entry name" value="MHYT_dom"/>
</dbReference>
<evidence type="ECO:0000256" key="9">
    <source>
        <dbReference type="PROSITE-ProRule" id="PRU00169"/>
    </source>
</evidence>
<keyword evidence="10" id="KW-1133">Transmembrane helix</keyword>
<feature type="domain" description="Response regulatory" evidence="13">
    <location>
        <begin position="550"/>
        <end position="663"/>
    </location>
</feature>
<keyword evidence="4" id="KW-0808">Transferase</keyword>
<keyword evidence="6" id="KW-0418">Kinase</keyword>
<evidence type="ECO:0000313" key="15">
    <source>
        <dbReference type="EMBL" id="MFC7146914.1"/>
    </source>
</evidence>
<feature type="modified residue" description="4-aspartylphosphate" evidence="9">
    <location>
        <position position="719"/>
    </location>
</feature>
<dbReference type="InterPro" id="IPR036097">
    <property type="entry name" value="HisK_dim/P_sf"/>
</dbReference>
<evidence type="ECO:0000256" key="3">
    <source>
        <dbReference type="ARBA" id="ARBA00022553"/>
    </source>
</evidence>
<dbReference type="SUPFAM" id="SSF55874">
    <property type="entry name" value="ATPase domain of HSP90 chaperone/DNA topoisomerase II/histidine kinase"/>
    <property type="match status" value="1"/>
</dbReference>
<feature type="transmembrane region" description="Helical" evidence="10">
    <location>
        <begin position="217"/>
        <end position="239"/>
    </location>
</feature>
<keyword evidence="11" id="KW-0175">Coiled coil</keyword>
<dbReference type="SUPFAM" id="SSF47384">
    <property type="entry name" value="Homodimeric domain of signal transducing histidine kinase"/>
    <property type="match status" value="1"/>
</dbReference>
<dbReference type="PROSITE" id="PS50924">
    <property type="entry name" value="MHYT"/>
    <property type="match status" value="1"/>
</dbReference>
<feature type="coiled-coil region" evidence="11">
    <location>
        <begin position="257"/>
        <end position="302"/>
    </location>
</feature>
<comment type="catalytic activity">
    <reaction evidence="1">
        <text>ATP + protein L-histidine = ADP + protein N-phospho-L-histidine.</text>
        <dbReference type="EC" id="2.7.13.3"/>
    </reaction>
</comment>
<evidence type="ECO:0000256" key="11">
    <source>
        <dbReference type="SAM" id="Coils"/>
    </source>
</evidence>
<feature type="transmembrane region" description="Helical" evidence="10">
    <location>
        <begin position="176"/>
        <end position="197"/>
    </location>
</feature>
<dbReference type="PANTHER" id="PTHR43047">
    <property type="entry name" value="TWO-COMPONENT HISTIDINE PROTEIN KINASE"/>
    <property type="match status" value="1"/>
</dbReference>
<dbReference type="InterPro" id="IPR001789">
    <property type="entry name" value="Sig_transdc_resp-reg_receiver"/>
</dbReference>
<keyword evidence="16" id="KW-1185">Reference proteome</keyword>
<dbReference type="SUPFAM" id="SSF52172">
    <property type="entry name" value="CheY-like"/>
    <property type="match status" value="2"/>
</dbReference>
<keyword evidence="5" id="KW-0547">Nucleotide-binding</keyword>
<feature type="transmembrane region" description="Helical" evidence="10">
    <location>
        <begin position="74"/>
        <end position="96"/>
    </location>
</feature>
<organism evidence="15 16">
    <name type="scientific">Cohnella cellulosilytica</name>
    <dbReference type="NCBI Taxonomy" id="986710"/>
    <lineage>
        <taxon>Bacteria</taxon>
        <taxon>Bacillati</taxon>
        <taxon>Bacillota</taxon>
        <taxon>Bacilli</taxon>
        <taxon>Bacillales</taxon>
        <taxon>Paenibacillaceae</taxon>
        <taxon>Cohnella</taxon>
    </lineage>
</organism>
<dbReference type="Pfam" id="PF03707">
    <property type="entry name" value="MHYT"/>
    <property type="match status" value="2"/>
</dbReference>
<feature type="modified residue" description="4-aspartylphosphate" evidence="9">
    <location>
        <position position="599"/>
    </location>
</feature>
<evidence type="ECO:0000256" key="4">
    <source>
        <dbReference type="ARBA" id="ARBA00022679"/>
    </source>
</evidence>
<dbReference type="SMART" id="SM00388">
    <property type="entry name" value="HisKA"/>
    <property type="match status" value="1"/>
</dbReference>
<evidence type="ECO:0000259" key="14">
    <source>
        <dbReference type="PROSITE" id="PS50924"/>
    </source>
</evidence>
<feature type="transmembrane region" description="Helical" evidence="10">
    <location>
        <begin position="12"/>
        <end position="32"/>
    </location>
</feature>
<feature type="transmembrane region" description="Helical" evidence="10">
    <location>
        <begin position="44"/>
        <end position="68"/>
    </location>
</feature>
<dbReference type="SMART" id="SM00387">
    <property type="entry name" value="HATPase_c"/>
    <property type="match status" value="1"/>
</dbReference>
<reference evidence="16" key="1">
    <citation type="journal article" date="2019" name="Int. J. Syst. Evol. Microbiol.">
        <title>The Global Catalogue of Microorganisms (GCM) 10K type strain sequencing project: providing services to taxonomists for standard genome sequencing and annotation.</title>
        <authorList>
            <consortium name="The Broad Institute Genomics Platform"/>
            <consortium name="The Broad Institute Genome Sequencing Center for Infectious Disease"/>
            <person name="Wu L."/>
            <person name="Ma J."/>
        </authorList>
    </citation>
    <scope>NUCLEOTIDE SEQUENCE [LARGE SCALE GENOMIC DNA]</scope>
    <source>
        <strain evidence="16">KCTC 12907</strain>
    </source>
</reference>
<evidence type="ECO:0000259" key="13">
    <source>
        <dbReference type="PROSITE" id="PS50110"/>
    </source>
</evidence>
<dbReference type="Gene3D" id="1.10.287.130">
    <property type="match status" value="1"/>
</dbReference>
<evidence type="ECO:0000256" key="2">
    <source>
        <dbReference type="ARBA" id="ARBA00012438"/>
    </source>
</evidence>
<dbReference type="InterPro" id="IPR004358">
    <property type="entry name" value="Sig_transdc_His_kin-like_C"/>
</dbReference>
<comment type="caution">
    <text evidence="15">The sequence shown here is derived from an EMBL/GenBank/DDBJ whole genome shotgun (WGS) entry which is preliminary data.</text>
</comment>
<feature type="transmembrane region" description="Helical" evidence="10">
    <location>
        <begin position="108"/>
        <end position="133"/>
    </location>
</feature>
<feature type="domain" description="Histidine kinase" evidence="12">
    <location>
        <begin position="302"/>
        <end position="522"/>
    </location>
</feature>
<dbReference type="PANTHER" id="PTHR43047:SF72">
    <property type="entry name" value="OSMOSENSING HISTIDINE PROTEIN KINASE SLN1"/>
    <property type="match status" value="1"/>
</dbReference>
<keyword evidence="7" id="KW-0067">ATP-binding</keyword>
<gene>
    <name evidence="15" type="ORF">ACFQMJ_00090</name>
</gene>
<dbReference type="RefSeq" id="WP_378052144.1">
    <property type="nucleotide sequence ID" value="NZ_JBHMDN010000047.1"/>
</dbReference>
<keyword evidence="10" id="KW-0812">Transmembrane</keyword>
<dbReference type="EC" id="2.7.13.3" evidence="2"/>
<keyword evidence="10" id="KW-0472">Membrane</keyword>
<dbReference type="CDD" id="cd00082">
    <property type="entry name" value="HisKA"/>
    <property type="match status" value="1"/>
</dbReference>
<dbReference type="Gene3D" id="3.30.565.10">
    <property type="entry name" value="Histidine kinase-like ATPase, C-terminal domain"/>
    <property type="match status" value="1"/>
</dbReference>
<feature type="transmembrane region" description="Helical" evidence="10">
    <location>
        <begin position="139"/>
        <end position="164"/>
    </location>
</feature>
<dbReference type="Proteomes" id="UP001596378">
    <property type="component" value="Unassembled WGS sequence"/>
</dbReference>
<feature type="domain" description="MHYT" evidence="14">
    <location>
        <begin position="8"/>
        <end position="200"/>
    </location>
</feature>
<accession>A0ABW2F4G6</accession>
<evidence type="ECO:0000256" key="8">
    <source>
        <dbReference type="ARBA" id="ARBA00023012"/>
    </source>
</evidence>
<name>A0ABW2F4G6_9BACL</name>
<protein>
    <recommendedName>
        <fullName evidence="2">histidine kinase</fullName>
        <ecNumber evidence="2">2.7.13.3</ecNumber>
    </recommendedName>
</protein>
<dbReference type="InterPro" id="IPR003661">
    <property type="entry name" value="HisK_dim/P_dom"/>
</dbReference>
<dbReference type="Pfam" id="PF00512">
    <property type="entry name" value="HisKA"/>
    <property type="match status" value="1"/>
</dbReference>
<dbReference type="PRINTS" id="PR00344">
    <property type="entry name" value="BCTRLSENSOR"/>
</dbReference>
<dbReference type="Pfam" id="PF02518">
    <property type="entry name" value="HATPase_c"/>
    <property type="match status" value="1"/>
</dbReference>
<dbReference type="InterPro" id="IPR011006">
    <property type="entry name" value="CheY-like_superfamily"/>
</dbReference>
<evidence type="ECO:0000256" key="10">
    <source>
        <dbReference type="PROSITE-ProRule" id="PRU00244"/>
    </source>
</evidence>
<dbReference type="SMART" id="SM00448">
    <property type="entry name" value="REC"/>
    <property type="match status" value="2"/>
</dbReference>
<keyword evidence="3 9" id="KW-0597">Phosphoprotein</keyword>
<dbReference type="CDD" id="cd16922">
    <property type="entry name" value="HATPase_EvgS-ArcB-TorS-like"/>
    <property type="match status" value="1"/>
</dbReference>
<evidence type="ECO:0000313" key="16">
    <source>
        <dbReference type="Proteomes" id="UP001596378"/>
    </source>
</evidence>
<dbReference type="PROSITE" id="PS50109">
    <property type="entry name" value="HIS_KIN"/>
    <property type="match status" value="1"/>
</dbReference>